<evidence type="ECO:0000256" key="3">
    <source>
        <dbReference type="ARBA" id="ARBA00022691"/>
    </source>
</evidence>
<evidence type="ECO:0000256" key="4">
    <source>
        <dbReference type="ARBA" id="ARBA00042380"/>
    </source>
</evidence>
<dbReference type="PROSITE" id="PS50280">
    <property type="entry name" value="SET"/>
    <property type="match status" value="1"/>
</dbReference>
<evidence type="ECO:0000259" key="7">
    <source>
        <dbReference type="PROSITE" id="PS50280"/>
    </source>
</evidence>
<dbReference type="Gene3D" id="6.10.140.2220">
    <property type="match status" value="1"/>
</dbReference>
<organism evidence="8 9">
    <name type="scientific">Piloderma croceum (strain F 1598)</name>
    <dbReference type="NCBI Taxonomy" id="765440"/>
    <lineage>
        <taxon>Eukaryota</taxon>
        <taxon>Fungi</taxon>
        <taxon>Dikarya</taxon>
        <taxon>Basidiomycota</taxon>
        <taxon>Agaricomycotina</taxon>
        <taxon>Agaricomycetes</taxon>
        <taxon>Agaricomycetidae</taxon>
        <taxon>Atheliales</taxon>
        <taxon>Atheliaceae</taxon>
        <taxon>Piloderma</taxon>
    </lineage>
</organism>
<evidence type="ECO:0000256" key="5">
    <source>
        <dbReference type="ARBA" id="ARBA00044528"/>
    </source>
</evidence>
<keyword evidence="9" id="KW-1185">Reference proteome</keyword>
<evidence type="ECO:0000256" key="1">
    <source>
        <dbReference type="ARBA" id="ARBA00022603"/>
    </source>
</evidence>
<feature type="non-terminal residue" evidence="8">
    <location>
        <position position="1"/>
    </location>
</feature>
<keyword evidence="1" id="KW-0489">Methyltransferase</keyword>
<dbReference type="AlphaFoldDB" id="A0A0C3CJR7"/>
<evidence type="ECO:0000256" key="6">
    <source>
        <dbReference type="ARBA" id="ARBA00048619"/>
    </source>
</evidence>
<evidence type="ECO:0000256" key="2">
    <source>
        <dbReference type="ARBA" id="ARBA00022679"/>
    </source>
</evidence>
<dbReference type="Gene3D" id="1.10.220.160">
    <property type="match status" value="1"/>
</dbReference>
<dbReference type="GO" id="GO:0032259">
    <property type="term" value="P:methylation"/>
    <property type="evidence" value="ECO:0007669"/>
    <property type="project" value="UniProtKB-KW"/>
</dbReference>
<accession>A0A0C3CJR7</accession>
<sequence>NVVPSSDELKLALRSLREENPTLGIAKTQALLLSANPSWTVSEKRVRKVLQSEGLTLAPSGGASAKKIWPSSKMNDKLDIGQFSKKIEVRYFDKAKGKGLIAKEDIGEREIIWKEDPFIIAPEWEIYDLQMSSQHCGQCTSRLAPDSSLVTPCASSTSATPCSFRYCNRLCLKRSRFTHPLLCPAQNPASVPLLVFARKNEWQAVHALAQCTSRILLDQQQGRDGDLQSDWEVVKGLAMLGMQERFVDTGREPDQVTWNKCYQLYFQAFREPKSVADQKKLARIMKKPLDPEIEKYLFEYDAFLHGLGRMSLNLETHGGLYTLHSYLNHSCTPNTSIRHIDRRTALSRITVIASSSILAGEELLITYVNPEASVNERRKGLLEWGFGECRCQRCVEEAKFVKPNDSVETLAMGVDGDLERELKAGLGLM</sequence>
<dbReference type="GO" id="GO:0045814">
    <property type="term" value="P:negative regulation of gene expression, epigenetic"/>
    <property type="evidence" value="ECO:0007669"/>
    <property type="project" value="TreeGrafter"/>
</dbReference>
<keyword evidence="2" id="KW-0808">Transferase</keyword>
<proteinExistence type="predicted"/>
<reference evidence="9" key="2">
    <citation type="submission" date="2015-01" db="EMBL/GenBank/DDBJ databases">
        <title>Evolutionary Origins and Diversification of the Mycorrhizal Mutualists.</title>
        <authorList>
            <consortium name="DOE Joint Genome Institute"/>
            <consortium name="Mycorrhizal Genomics Consortium"/>
            <person name="Kohler A."/>
            <person name="Kuo A."/>
            <person name="Nagy L.G."/>
            <person name="Floudas D."/>
            <person name="Copeland A."/>
            <person name="Barry K.W."/>
            <person name="Cichocki N."/>
            <person name="Veneault-Fourrey C."/>
            <person name="LaButti K."/>
            <person name="Lindquist E.A."/>
            <person name="Lipzen A."/>
            <person name="Lundell T."/>
            <person name="Morin E."/>
            <person name="Murat C."/>
            <person name="Riley R."/>
            <person name="Ohm R."/>
            <person name="Sun H."/>
            <person name="Tunlid A."/>
            <person name="Henrissat B."/>
            <person name="Grigoriev I.V."/>
            <person name="Hibbett D.S."/>
            <person name="Martin F."/>
        </authorList>
    </citation>
    <scope>NUCLEOTIDE SEQUENCE [LARGE SCALE GENOMIC DNA]</scope>
    <source>
        <strain evidence="9">F 1598</strain>
    </source>
</reference>
<dbReference type="GO" id="GO:0042799">
    <property type="term" value="F:histone H4K20 methyltransferase activity"/>
    <property type="evidence" value="ECO:0007669"/>
    <property type="project" value="TreeGrafter"/>
</dbReference>
<dbReference type="Gene3D" id="2.170.270.10">
    <property type="entry name" value="SET domain"/>
    <property type="match status" value="1"/>
</dbReference>
<name>A0A0C3CJR7_PILCF</name>
<dbReference type="STRING" id="765440.A0A0C3CJR7"/>
<dbReference type="CDD" id="cd20071">
    <property type="entry name" value="SET_SMYD"/>
    <property type="match status" value="1"/>
</dbReference>
<reference evidence="8 9" key="1">
    <citation type="submission" date="2014-04" db="EMBL/GenBank/DDBJ databases">
        <authorList>
            <consortium name="DOE Joint Genome Institute"/>
            <person name="Kuo A."/>
            <person name="Tarkka M."/>
            <person name="Buscot F."/>
            <person name="Kohler A."/>
            <person name="Nagy L.G."/>
            <person name="Floudas D."/>
            <person name="Copeland A."/>
            <person name="Barry K.W."/>
            <person name="Cichocki N."/>
            <person name="Veneault-Fourrey C."/>
            <person name="LaButti K."/>
            <person name="Lindquist E.A."/>
            <person name="Lipzen A."/>
            <person name="Lundell T."/>
            <person name="Morin E."/>
            <person name="Murat C."/>
            <person name="Sun H."/>
            <person name="Tunlid A."/>
            <person name="Henrissat B."/>
            <person name="Grigoriev I.V."/>
            <person name="Hibbett D.S."/>
            <person name="Martin F."/>
            <person name="Nordberg H.P."/>
            <person name="Cantor M.N."/>
            <person name="Hua S.X."/>
        </authorList>
    </citation>
    <scope>NUCLEOTIDE SEQUENCE [LARGE SCALE GENOMIC DNA]</scope>
    <source>
        <strain evidence="8 9">F 1598</strain>
    </source>
</reference>
<keyword evidence="3" id="KW-0949">S-adenosyl-L-methionine</keyword>
<evidence type="ECO:0000313" key="9">
    <source>
        <dbReference type="Proteomes" id="UP000054166"/>
    </source>
</evidence>
<dbReference type="PANTHER" id="PTHR46402">
    <property type="entry name" value="SET AND MYND DOMAIN-CONTAINING PROTEIN 5"/>
    <property type="match status" value="1"/>
</dbReference>
<dbReference type="SMART" id="SM00317">
    <property type="entry name" value="SET"/>
    <property type="match status" value="1"/>
</dbReference>
<feature type="domain" description="SET" evidence="7">
    <location>
        <begin position="85"/>
        <end position="368"/>
    </location>
</feature>
<dbReference type="InterPro" id="IPR046341">
    <property type="entry name" value="SET_dom_sf"/>
</dbReference>
<comment type="catalytic activity">
    <reaction evidence="6">
        <text>L-lysyl-[histone] + S-adenosyl-L-methionine = N(6)-methyl-L-lysyl-[histone] + S-adenosyl-L-homocysteine + H(+)</text>
        <dbReference type="Rhea" id="RHEA:10024"/>
        <dbReference type="Rhea" id="RHEA-COMP:9845"/>
        <dbReference type="Rhea" id="RHEA-COMP:9846"/>
        <dbReference type="ChEBI" id="CHEBI:15378"/>
        <dbReference type="ChEBI" id="CHEBI:29969"/>
        <dbReference type="ChEBI" id="CHEBI:57856"/>
        <dbReference type="ChEBI" id="CHEBI:59789"/>
        <dbReference type="ChEBI" id="CHEBI:61929"/>
    </reaction>
    <physiologicalReaction direction="left-to-right" evidence="6">
        <dbReference type="Rhea" id="RHEA:10025"/>
    </physiologicalReaction>
</comment>
<gene>
    <name evidence="8" type="ORF">PILCRDRAFT_60698</name>
</gene>
<dbReference type="InterPro" id="IPR001214">
    <property type="entry name" value="SET_dom"/>
</dbReference>
<dbReference type="EMBL" id="KN832974">
    <property type="protein sequence ID" value="KIM89982.1"/>
    <property type="molecule type" value="Genomic_DNA"/>
</dbReference>
<dbReference type="InParanoid" id="A0A0C3CJR7"/>
<dbReference type="SUPFAM" id="SSF82199">
    <property type="entry name" value="SET domain"/>
    <property type="match status" value="1"/>
</dbReference>
<dbReference type="Proteomes" id="UP000054166">
    <property type="component" value="Unassembled WGS sequence"/>
</dbReference>
<dbReference type="HOGENOM" id="CLU_031650_0_0_1"/>
<evidence type="ECO:0000313" key="8">
    <source>
        <dbReference type="EMBL" id="KIM89982.1"/>
    </source>
</evidence>
<dbReference type="PANTHER" id="PTHR46402:SF2">
    <property type="entry name" value="HISTONE-LYSINE N-TRIMETHYLTRANSFERASE SMYD5"/>
    <property type="match status" value="1"/>
</dbReference>
<protein>
    <recommendedName>
        <fullName evidence="5">Histone-lysine N-methyltransferase SET5</fullName>
    </recommendedName>
    <alternativeName>
        <fullName evidence="4">SET domain-containing protein 5</fullName>
    </alternativeName>
</protein>
<dbReference type="Pfam" id="PF00856">
    <property type="entry name" value="SET"/>
    <property type="match status" value="1"/>
</dbReference>
<dbReference type="OrthoDB" id="438641at2759"/>